<sequence>MGSGLRRRITARLPGIGWRSELLARRAEQVEQLRGQVGELRDRASRLQGEARALREAHGTYGSHTVPPSFRRNLLNLRRNVDALRTLDGSADHPLLQTARKLRNYRLAASHGVAVPQVLAVWATAEEIDLSVMPQEFVLKSDGGAGGHGVFPLRRVDEERFQVVGEDGALLTASDLRQHFREHSASRPPFFAEQFLTQVDGVEEIPDDIKVYAMYGEVGAVMLRRMPRHADLSAARYRYLDADGTDLGADIVRGQRIDASIRLPDSFDELVRAARHLSSAVALPFIRVDIYDTVNGPVLGELTRSPGGRQELRGDQDRRLGTLWDLAQYRLDLDILAGRPPRHLHGEHPAPDLYPAQFPGGPVSAEVVTAPCNAWCWPREA</sequence>
<reference evidence="2 3" key="1">
    <citation type="submission" date="2019-07" db="EMBL/GenBank/DDBJ databases">
        <title>complete genome sequencing of Ornithinimicrobium sp. H23M54.</title>
        <authorList>
            <person name="Bae J.-W."/>
            <person name="Lee S.-Y."/>
        </authorList>
    </citation>
    <scope>NUCLEOTIDE SEQUENCE [LARGE SCALE GENOMIC DNA]</scope>
    <source>
        <strain evidence="2 3">H23M54</strain>
    </source>
</reference>
<feature type="coiled-coil region" evidence="1">
    <location>
        <begin position="23"/>
        <end position="57"/>
    </location>
</feature>
<dbReference type="KEGG" id="orz:FNH13_01185"/>
<dbReference type="EMBL" id="CP041616">
    <property type="protein sequence ID" value="QDO87106.1"/>
    <property type="molecule type" value="Genomic_DNA"/>
</dbReference>
<dbReference type="AlphaFoldDB" id="A0A516G6F4"/>
<organism evidence="2 3">
    <name type="scientific">Ornithinimicrobium ciconiae</name>
    <dbReference type="NCBI Taxonomy" id="2594265"/>
    <lineage>
        <taxon>Bacteria</taxon>
        <taxon>Bacillati</taxon>
        <taxon>Actinomycetota</taxon>
        <taxon>Actinomycetes</taxon>
        <taxon>Micrococcales</taxon>
        <taxon>Ornithinimicrobiaceae</taxon>
        <taxon>Ornithinimicrobium</taxon>
    </lineage>
</organism>
<proteinExistence type="predicted"/>
<dbReference type="RefSeq" id="WP_143781764.1">
    <property type="nucleotide sequence ID" value="NZ_CP041616.1"/>
</dbReference>
<evidence type="ECO:0000256" key="1">
    <source>
        <dbReference type="SAM" id="Coils"/>
    </source>
</evidence>
<dbReference type="InterPro" id="IPR029465">
    <property type="entry name" value="ATPgrasp_TupA"/>
</dbReference>
<dbReference type="SUPFAM" id="SSF56059">
    <property type="entry name" value="Glutathione synthetase ATP-binding domain-like"/>
    <property type="match status" value="1"/>
</dbReference>
<evidence type="ECO:0000313" key="3">
    <source>
        <dbReference type="Proteomes" id="UP000315395"/>
    </source>
</evidence>
<protein>
    <recommendedName>
        <fullName evidence="4">ATP-grasp domain-containing protein</fullName>
    </recommendedName>
</protein>
<name>A0A516G6F4_9MICO</name>
<evidence type="ECO:0000313" key="2">
    <source>
        <dbReference type="EMBL" id="QDO87106.1"/>
    </source>
</evidence>
<keyword evidence="3" id="KW-1185">Reference proteome</keyword>
<dbReference type="Proteomes" id="UP000315395">
    <property type="component" value="Chromosome"/>
</dbReference>
<dbReference type="OrthoDB" id="9791827at2"/>
<dbReference type="Pfam" id="PF14305">
    <property type="entry name" value="ATPgrasp_TupA"/>
    <property type="match status" value="1"/>
</dbReference>
<gene>
    <name evidence="2" type="ORF">FNH13_01185</name>
</gene>
<accession>A0A516G6F4</accession>
<evidence type="ECO:0008006" key="4">
    <source>
        <dbReference type="Google" id="ProtNLM"/>
    </source>
</evidence>
<keyword evidence="1" id="KW-0175">Coiled coil</keyword>